<dbReference type="EMBL" id="GL883013">
    <property type="protein sequence ID" value="EGG20221.1"/>
    <property type="molecule type" value="Genomic_DNA"/>
</dbReference>
<accession>F4PW57</accession>
<dbReference type="KEGG" id="dfa:DFA_07342"/>
<keyword evidence="5" id="KW-1185">Reference proteome</keyword>
<dbReference type="Gene3D" id="2.10.25.10">
    <property type="entry name" value="Laminin"/>
    <property type="match status" value="1"/>
</dbReference>
<evidence type="ECO:0000256" key="2">
    <source>
        <dbReference type="SAM" id="Phobius"/>
    </source>
</evidence>
<proteinExistence type="predicted"/>
<dbReference type="Pfam" id="PF23033">
    <property type="entry name" value="DUF7034"/>
    <property type="match status" value="1"/>
</dbReference>
<dbReference type="PROSITE" id="PS50026">
    <property type="entry name" value="EGF_3"/>
    <property type="match status" value="1"/>
</dbReference>
<keyword evidence="2" id="KW-0472">Membrane</keyword>
<keyword evidence="1" id="KW-0245">EGF-like domain</keyword>
<feature type="disulfide bond" evidence="1">
    <location>
        <begin position="1175"/>
        <end position="1184"/>
    </location>
</feature>
<dbReference type="STRING" id="1054147.F4PW57"/>
<sequence>MRIVINSQCKKISNSSILFLIPTSIIPTRLDNNNNIIYVTPYKHYIGISAQYPAGLGVTKITTGYYKDDPSQGNEFTLQATCNPTTGVCTYFNNSISSAASPLGEAWAPKYGYYQYKVGSDAHSYFYDTEPTEIAALPTPTFTVSPYDTIPPELIEVQPYDYVEYDSVDNIYTYSSFDTSGNDCQVKLIVHISDNYYGPYQVGYGDTPNMNMYATIDPSLLEEPMVLGLLYEYTNSNGINTVSNYQMQPETLDIVYYQRKIIYSPSGNITAYKQLHSIDGGTDYNVYVFVESIMGTLKVTRTLPTPPSLRPMIQGTNRVFATPYNTMLNLDPTGTSLNIRLKIVLTATTCNLLVYVLIAGVDGVLLQDRNPTALCIDDSNYLVEFKFYRNIGNVNIYLYDVYGQSDSLETTFDLEQPPTSIIFGDDPVCTQTEAFLLSSPSTNVTQINVQAPFKTLQPQLRQIYLRHFLDGTIIGNTLYSNNDPADFSYGLINYPFGYSSGNTREGIIKYTTYLPKLPRSIAGNSFDFGESQTENTQYLGEVSGLVTDIHNRNPPMLASFSMQFNSGLLADYTFSVEDVEGILYCNISIGAYTQKFTRSQIDTGSTFRNPSFTGSFQVNPAFCGYPVEIACRNTRLETLYTKSGDLYLEGSSGNTLRIKLVDCLRASTSYPIPIHFKYATDPTDKSKYNFEVLIYQEVLSTLTSATLTLTSIDSSEVPQTISLSRDVTSLSTEWMVYKGQLILSSTPQLSSTAVPSLDLEYGSGQSTTYTFEEFTYLTTTQIGDYFDSSNGLVKLYSPTDQHAPQFVSVYHTNGESQGEIIVYVDFDDASDIEYATINVFDRKEPSVEQVLSQSVATFVDGNIKTFMFQFNANLACGAADTFYYVSFARDVYNNYQTWTPSDISSFSNQTLWNGNQITYTSLPPSLLQFDFEPKMINSAKDDESSRSVYFTMTVMTNGQIMSETSSPILYLSELLYIEPVTCTFTLLGQNNTIAEYECSLVVPKNYGLNGVTMSVYGIQNTCGQFVGYSNIDLASGGYPNFLSIKDVDPVNLELSQMRYTDRVITVLGDDLSLATATDFLVYGQSENTVIPSVLAQLGLTMTTNSQSRQSYNFTFHPINQTTVLLNLTDDSPLLNPDAPVYVEYLGDAYLLQVNVCPNNCNGLNGDCQLDGQCQCTSSWIGEDCSVGNNVSCPVDLSNSEICSGIGLCSLSKTCMCPVGYNGPACEYPNPDPYDMTILIDQTRPKVTYTNLDKIDQQAKYGQSNFTVAFESIRELDLDDVMVKETFFKDMQFQDNTTTGANPVYTYTGSLAGSIVIELTQFTNYTILDWRGENTTMQSNTIKYSINLSNYPFASRLNRIQLTWRSSAVIDRLDGCEYTFPTQSIVGGSMQDMRYFSMPLHATSLYGRFPNTIYLDNRATFASNRVLEQVNGTTQLDAGYLVAIELPYHQTASIDPDFSVLLGKHSNPEQYLNCQSDSSENNSITWKIAVGVVVGVVGLAAIIAGAIYYSKHSTKGKIFVHKMKSISKRKLSFRSTNFNEPK</sequence>
<organism evidence="4 5">
    <name type="scientific">Cavenderia fasciculata</name>
    <name type="common">Slime mold</name>
    <name type="synonym">Dictyostelium fasciculatum</name>
    <dbReference type="NCBI Taxonomy" id="261658"/>
    <lineage>
        <taxon>Eukaryota</taxon>
        <taxon>Amoebozoa</taxon>
        <taxon>Evosea</taxon>
        <taxon>Eumycetozoa</taxon>
        <taxon>Dictyostelia</taxon>
        <taxon>Acytosteliales</taxon>
        <taxon>Cavenderiaceae</taxon>
        <taxon>Cavenderia</taxon>
    </lineage>
</organism>
<dbReference type="RefSeq" id="XP_004367204.1">
    <property type="nucleotide sequence ID" value="XM_004367147.1"/>
</dbReference>
<dbReference type="InterPro" id="IPR055462">
    <property type="entry name" value="DUF7034"/>
</dbReference>
<keyword evidence="2" id="KW-0812">Transmembrane</keyword>
<dbReference type="InterPro" id="IPR054484">
    <property type="entry name" value="ComC_SSD"/>
</dbReference>
<name>F4PW57_CACFS</name>
<comment type="caution">
    <text evidence="1">Lacks conserved residue(s) required for the propagation of feature annotation.</text>
</comment>
<dbReference type="OMA" id="YFECATE"/>
<protein>
    <recommendedName>
        <fullName evidence="3">EGF-like domain-containing protein</fullName>
    </recommendedName>
</protein>
<evidence type="ECO:0000256" key="1">
    <source>
        <dbReference type="PROSITE-ProRule" id="PRU00076"/>
    </source>
</evidence>
<dbReference type="Proteomes" id="UP000007797">
    <property type="component" value="Unassembled WGS sequence"/>
</dbReference>
<evidence type="ECO:0000313" key="4">
    <source>
        <dbReference type="EMBL" id="EGG20221.1"/>
    </source>
</evidence>
<dbReference type="Pfam" id="PF22933">
    <property type="entry name" value="ComC_SSD"/>
    <property type="match status" value="1"/>
</dbReference>
<dbReference type="PROSITE" id="PS01186">
    <property type="entry name" value="EGF_2"/>
    <property type="match status" value="1"/>
</dbReference>
<dbReference type="PROSITE" id="PS00022">
    <property type="entry name" value="EGF_1"/>
    <property type="match status" value="2"/>
</dbReference>
<evidence type="ECO:0000259" key="3">
    <source>
        <dbReference type="PROSITE" id="PS50026"/>
    </source>
</evidence>
<feature type="domain" description="EGF-like" evidence="3">
    <location>
        <begin position="1152"/>
        <end position="1185"/>
    </location>
</feature>
<dbReference type="OrthoDB" id="2154780at2759"/>
<dbReference type="GeneID" id="14872362"/>
<feature type="transmembrane region" description="Helical" evidence="2">
    <location>
        <begin position="1483"/>
        <end position="1508"/>
    </location>
</feature>
<reference evidence="5" key="1">
    <citation type="journal article" date="2011" name="Genome Res.">
        <title>Phylogeny-wide analysis of social amoeba genomes highlights ancient origins for complex intercellular communication.</title>
        <authorList>
            <person name="Heidel A.J."/>
            <person name="Lawal H.M."/>
            <person name="Felder M."/>
            <person name="Schilde C."/>
            <person name="Helps N.R."/>
            <person name="Tunggal B."/>
            <person name="Rivero F."/>
            <person name="John U."/>
            <person name="Schleicher M."/>
            <person name="Eichinger L."/>
            <person name="Platzer M."/>
            <person name="Noegel A.A."/>
            <person name="Schaap P."/>
            <person name="Gloeckner G."/>
        </authorList>
    </citation>
    <scope>NUCLEOTIDE SEQUENCE [LARGE SCALE GENOMIC DNA]</scope>
    <source>
        <strain evidence="5">SH3</strain>
    </source>
</reference>
<dbReference type="InterPro" id="IPR000742">
    <property type="entry name" value="EGF"/>
</dbReference>
<keyword evidence="1" id="KW-1015">Disulfide bond</keyword>
<evidence type="ECO:0000313" key="5">
    <source>
        <dbReference type="Proteomes" id="UP000007797"/>
    </source>
</evidence>
<keyword evidence="2" id="KW-1133">Transmembrane helix</keyword>
<gene>
    <name evidence="4" type="ORF">DFA_07342</name>
</gene>
<dbReference type="PANTHER" id="PTHR31378:SF11">
    <property type="entry name" value="CARBOHYDRATE BINDING DOMAIN-CONTAINING PROTEIN-RELATED"/>
    <property type="match status" value="1"/>
</dbReference>
<dbReference type="PANTHER" id="PTHR31378">
    <property type="entry name" value="EGF-LIKE DOMAIN-CONTAINING PROTEIN-RELATED-RELATED"/>
    <property type="match status" value="1"/>
</dbReference>